<dbReference type="SMART" id="SM00530">
    <property type="entry name" value="HTH_XRE"/>
    <property type="match status" value="2"/>
</dbReference>
<accession>B9DWC5</accession>
<dbReference type="EMBL" id="AM946015">
    <property type="protein sequence ID" value="CAR43890.1"/>
    <property type="molecule type" value="Genomic_DNA"/>
</dbReference>
<dbReference type="PANTHER" id="PTHR46558">
    <property type="entry name" value="TRACRIPTIONAL REGULATORY PROTEIN-RELATED-RELATED"/>
    <property type="match status" value="1"/>
</dbReference>
<dbReference type="PROSITE" id="PS50943">
    <property type="entry name" value="HTH_CROC1"/>
    <property type="match status" value="1"/>
</dbReference>
<organism evidence="3 4">
    <name type="scientific">Streptococcus uberis (strain ATCC BAA-854 / 0140J)</name>
    <dbReference type="NCBI Taxonomy" id="218495"/>
    <lineage>
        <taxon>Bacteria</taxon>
        <taxon>Bacillati</taxon>
        <taxon>Bacillota</taxon>
        <taxon>Bacilli</taxon>
        <taxon>Lactobacillales</taxon>
        <taxon>Streptococcaceae</taxon>
        <taxon>Streptococcus</taxon>
    </lineage>
</organism>
<name>B9DWC5_STRU0</name>
<dbReference type="HOGENOM" id="CLU_066192_3_0_9"/>
<dbReference type="InterPro" id="IPR010982">
    <property type="entry name" value="Lambda_DNA-bd_dom_sf"/>
</dbReference>
<dbReference type="SUPFAM" id="SSF47413">
    <property type="entry name" value="lambda repressor-like DNA-binding domains"/>
    <property type="match status" value="2"/>
</dbReference>
<evidence type="ECO:0000313" key="4">
    <source>
        <dbReference type="Proteomes" id="UP000000449"/>
    </source>
</evidence>
<dbReference type="KEGG" id="sub:SUB1839"/>
<evidence type="ECO:0000259" key="2">
    <source>
        <dbReference type="PROSITE" id="PS50943"/>
    </source>
</evidence>
<protein>
    <submittedName>
        <fullName evidence="3">DNA-binding phage protein</fullName>
    </submittedName>
</protein>
<dbReference type="eggNOG" id="COG1396">
    <property type="taxonomic scope" value="Bacteria"/>
</dbReference>
<sequence length="233" mass="27274">MNRIKELREEKNLTQQELADILDISKRTLGYWEKGKQIKPDKAKQLADYFKVTVGYLLGYTNLGVGSRLKQLRLNSGLTIEKVCNDLKIEDLDYWKLWETQDNITFGKELAQEIADYFSVDVNYLLGKTNIVNTNFSSIEQNDKEFLYSKKFKDTIYTTENDEFLIKMGRLKLNNITYKSAPDLMYQASDDFLRMIAVAPEEYQLIITLWSLMNKEQRDSILNLLKTFEIGEK</sequence>
<feature type="domain" description="HTH cro/C1-type" evidence="2">
    <location>
        <begin position="4"/>
        <end position="57"/>
    </location>
</feature>
<dbReference type="InterPro" id="IPR001387">
    <property type="entry name" value="Cro/C1-type_HTH"/>
</dbReference>
<evidence type="ECO:0000313" key="3">
    <source>
        <dbReference type="EMBL" id="CAR43890.1"/>
    </source>
</evidence>
<evidence type="ECO:0000256" key="1">
    <source>
        <dbReference type="ARBA" id="ARBA00023125"/>
    </source>
</evidence>
<dbReference type="AlphaFoldDB" id="B9DWC5"/>
<keyword evidence="1 3" id="KW-0238">DNA-binding</keyword>
<dbReference type="Gene3D" id="1.10.260.40">
    <property type="entry name" value="lambda repressor-like DNA-binding domains"/>
    <property type="match status" value="2"/>
</dbReference>
<keyword evidence="4" id="KW-1185">Reference proteome</keyword>
<dbReference type="CDD" id="cd00093">
    <property type="entry name" value="HTH_XRE"/>
    <property type="match status" value="2"/>
</dbReference>
<dbReference type="STRING" id="218495.SUB1839"/>
<dbReference type="Proteomes" id="UP000000449">
    <property type="component" value="Chromosome"/>
</dbReference>
<dbReference type="OrthoDB" id="2236632at2"/>
<dbReference type="PANTHER" id="PTHR46558:SF11">
    <property type="entry name" value="HTH-TYPE TRANSCRIPTIONAL REGULATOR XRE"/>
    <property type="match status" value="1"/>
</dbReference>
<dbReference type="GO" id="GO:0003677">
    <property type="term" value="F:DNA binding"/>
    <property type="evidence" value="ECO:0007669"/>
    <property type="project" value="UniProtKB-KW"/>
</dbReference>
<reference evidence="4" key="1">
    <citation type="journal article" date="2009" name="BMC Genomics">
        <title>Evidence for niche adaptation in the genome of the bovine pathogen Streptococcus uberis.</title>
        <authorList>
            <person name="Ward P.N."/>
            <person name="Holden M.T.G."/>
            <person name="Leigh J.A."/>
            <person name="Lennard N."/>
            <person name="Bignell A."/>
            <person name="Barron A."/>
            <person name="Clark L."/>
            <person name="Quail M.A."/>
            <person name="Woodward J."/>
            <person name="Barrell B.G."/>
            <person name="Egan S.A."/>
            <person name="Field T.R."/>
            <person name="Maskell D."/>
            <person name="Kehoe M."/>
            <person name="Dowson C.G."/>
            <person name="Chanter N."/>
            <person name="Whatmore A.M."/>
            <person name="Bentley S.D."/>
            <person name="Parkhill J."/>
        </authorList>
    </citation>
    <scope>NUCLEOTIDE SEQUENCE [LARGE SCALE GENOMIC DNA]</scope>
    <source>
        <strain evidence="4">ATCC BAA-854 / 0140J</strain>
    </source>
</reference>
<dbReference type="Pfam" id="PF01381">
    <property type="entry name" value="HTH_3"/>
    <property type="match status" value="1"/>
</dbReference>
<gene>
    <name evidence="3" type="ordered locus">SUB1839</name>
</gene>
<proteinExistence type="predicted"/>